<dbReference type="InterPro" id="IPR000308">
    <property type="entry name" value="14-3-3"/>
</dbReference>
<evidence type="ECO:0000313" key="3">
    <source>
        <dbReference type="EMBL" id="KAF8878675.1"/>
    </source>
</evidence>
<evidence type="ECO:0000256" key="1">
    <source>
        <dbReference type="ARBA" id="ARBA00006141"/>
    </source>
</evidence>
<sequence>MSIALFYYNILNNPERALYLLHHVWTDGSAEVDTVTEEKWKDSMTMLYRVRFNLTLCASDMQGDNTEDVVDDTDFDE</sequence>
<name>A0A9P5ND93_GYMJU</name>
<gene>
    <name evidence="3" type="ORF">CPB84DRAFT_1852310</name>
</gene>
<reference evidence="3" key="1">
    <citation type="submission" date="2020-11" db="EMBL/GenBank/DDBJ databases">
        <authorList>
            <consortium name="DOE Joint Genome Institute"/>
            <person name="Ahrendt S."/>
            <person name="Riley R."/>
            <person name="Andreopoulos W."/>
            <person name="LaButti K."/>
            <person name="Pangilinan J."/>
            <person name="Ruiz-duenas F.J."/>
            <person name="Barrasa J.M."/>
            <person name="Sanchez-Garcia M."/>
            <person name="Camarero S."/>
            <person name="Miyauchi S."/>
            <person name="Serrano A."/>
            <person name="Linde D."/>
            <person name="Babiker R."/>
            <person name="Drula E."/>
            <person name="Ayuso-Fernandez I."/>
            <person name="Pacheco R."/>
            <person name="Padilla G."/>
            <person name="Ferreira P."/>
            <person name="Barriuso J."/>
            <person name="Kellner H."/>
            <person name="Castanera R."/>
            <person name="Alfaro M."/>
            <person name="Ramirez L."/>
            <person name="Pisabarro A.G."/>
            <person name="Kuo A."/>
            <person name="Tritt A."/>
            <person name="Lipzen A."/>
            <person name="He G."/>
            <person name="Yan M."/>
            <person name="Ng V."/>
            <person name="Cullen D."/>
            <person name="Martin F."/>
            <person name="Rosso M.-N."/>
            <person name="Henrissat B."/>
            <person name="Hibbett D."/>
            <person name="Martinez A.T."/>
            <person name="Grigoriev I.V."/>
        </authorList>
    </citation>
    <scope>NUCLEOTIDE SEQUENCE</scope>
    <source>
        <strain evidence="3">AH 44721</strain>
    </source>
</reference>
<proteinExistence type="inferred from homology"/>
<organism evidence="3 4">
    <name type="scientific">Gymnopilus junonius</name>
    <name type="common">Spectacular rustgill mushroom</name>
    <name type="synonym">Gymnopilus spectabilis subsp. junonius</name>
    <dbReference type="NCBI Taxonomy" id="109634"/>
    <lineage>
        <taxon>Eukaryota</taxon>
        <taxon>Fungi</taxon>
        <taxon>Dikarya</taxon>
        <taxon>Basidiomycota</taxon>
        <taxon>Agaricomycotina</taxon>
        <taxon>Agaricomycetes</taxon>
        <taxon>Agaricomycetidae</taxon>
        <taxon>Agaricales</taxon>
        <taxon>Agaricineae</taxon>
        <taxon>Hymenogastraceae</taxon>
        <taxon>Gymnopilus</taxon>
    </lineage>
</organism>
<accession>A0A9P5ND93</accession>
<evidence type="ECO:0000313" key="4">
    <source>
        <dbReference type="Proteomes" id="UP000724874"/>
    </source>
</evidence>
<dbReference type="Pfam" id="PF00244">
    <property type="entry name" value="14-3-3"/>
    <property type="match status" value="1"/>
</dbReference>
<dbReference type="Gene3D" id="1.20.190.20">
    <property type="entry name" value="14-3-3 domain"/>
    <property type="match status" value="1"/>
</dbReference>
<dbReference type="AlphaFoldDB" id="A0A9P5ND93"/>
<protein>
    <submittedName>
        <fullName evidence="3">Tyrosine 3-monooxygenase</fullName>
    </submittedName>
</protein>
<dbReference type="EMBL" id="JADNYJ010000156">
    <property type="protein sequence ID" value="KAF8878675.1"/>
    <property type="molecule type" value="Genomic_DNA"/>
</dbReference>
<keyword evidence="4" id="KW-1185">Reference proteome</keyword>
<dbReference type="InterPro" id="IPR023410">
    <property type="entry name" value="14-3-3_domain"/>
</dbReference>
<dbReference type="SUPFAM" id="SSF48445">
    <property type="entry name" value="14-3-3 protein"/>
    <property type="match status" value="1"/>
</dbReference>
<dbReference type="OrthoDB" id="10260625at2759"/>
<dbReference type="PRINTS" id="PR00305">
    <property type="entry name" value="1433ZETA"/>
</dbReference>
<dbReference type="Proteomes" id="UP000724874">
    <property type="component" value="Unassembled WGS sequence"/>
</dbReference>
<feature type="domain" description="14-3-3" evidence="2">
    <location>
        <begin position="3"/>
        <end position="56"/>
    </location>
</feature>
<dbReference type="InterPro" id="IPR036815">
    <property type="entry name" value="14-3-3_dom_sf"/>
</dbReference>
<comment type="caution">
    <text evidence="3">The sequence shown here is derived from an EMBL/GenBank/DDBJ whole genome shotgun (WGS) entry which is preliminary data.</text>
</comment>
<comment type="similarity">
    <text evidence="1">Belongs to the 14-3-3 family.</text>
</comment>
<evidence type="ECO:0000259" key="2">
    <source>
        <dbReference type="Pfam" id="PF00244"/>
    </source>
</evidence>